<dbReference type="PANTHER" id="PTHR38340:SF1">
    <property type="entry name" value="S-LAYER PROTEIN"/>
    <property type="match status" value="1"/>
</dbReference>
<comment type="caution">
    <text evidence="6">The sequence shown here is derived from an EMBL/GenBank/DDBJ whole genome shotgun (WGS) entry which is preliminary data.</text>
</comment>
<comment type="cofactor">
    <cofactor evidence="1">
        <name>Ca(2+)</name>
        <dbReference type="ChEBI" id="CHEBI:29108"/>
    </cofactor>
</comment>
<dbReference type="InterPro" id="IPR050557">
    <property type="entry name" value="RTX_toxin/Mannuronan_C5-epim"/>
</dbReference>
<dbReference type="Pfam" id="PF00353">
    <property type="entry name" value="HemolysinCabind"/>
    <property type="match status" value="7"/>
</dbReference>
<sequence length="1040" mass="108865">MPLPHTGFLSIVQGDYQGIRDEMNLTPLSDGGYFATWHEANSATDAYDIYGQRFDAQGAPTGDPVILNTEQTDFQRNPDVTQLADGRLVVVWQSFGQEDGFIGTVGYGIFAQLYDVDGTPLGDPIQINTQTRDDQINPNIIPLLDGGFLVHWRETDYPGPEIVLRRFDANADPVGDEFLLDHIGDGPSNMPSLVQAPDGRLLATYQIFDATIGNWDSYLGQFDLSGNSVMTPVLLGENIQSSFNPTAHITMAADGSFVVTLDYTSVNDLYLMPFGADGVATGPAEPVGATYASPPFYPQSTFLPDGRLVLTYSQLFESGSRGVILDSDLTFDGTSYFDVSFGYEWEYGARPTLLEGGALVLQWWNDLILDNAPAHFTQVFFDDPMGSATGFTEGRDTITLPDTGLNVAALGGSDSVTGGADSDTIWGEGANDTLAGRGGDDVLDGGTGADSLLGDAGSDRLYGADGADTLIGGDDGDVLDGGRGTDWLMGGDGADFLTGGGGTDTLDGEAGDDTLLASDTSGSTLSGGLGHDLLIGSTEADMIDGGTGNDTLVGNRVGPLNMGGNETAADTLLGGDGDDFLSGGGAGALLDGGAGNDRLTWGQGTVDGGAGEDTLIDPENLDFGSEFRGTRVDIDLQAGTVDYYDGVPIGTIRNIEHVDLALGDSAADISGTSGNNILIGSNPYTNINGRGGDDYLSGWGVLNGGGGNDTIEGRERDDRLLGGAGDDVLITQVRQDTLYGRDIIRGGDGFDLLVIDPVYNNGQVEYVEVNLATGLIEEHGYWEEAPVLEEVEAVQVLGDLRAHLTGDAGDNLLVGGNLDDTLSGGAGADALIGGAGHDIADYTSATRSVRVDLQNAALSYNDAAGDTFDGIEEFRTGDNIDQLRGDASANLFRTGGLSDRLYGRAGDDTLLGEAGADAFYGGLGADVMTGGDDAGRRDRFIYFNASESGVGDGNRDVITDFVSGEDRIELSRIDADLTQGFKQAFQFIGDTAFSGTAGELRFEQQGGITLVQADRDGDGAADFEIELTGTLTLTSTDFLI</sequence>
<proteinExistence type="predicted"/>
<evidence type="ECO:0000256" key="3">
    <source>
        <dbReference type="ARBA" id="ARBA00022525"/>
    </source>
</evidence>
<evidence type="ECO:0000259" key="5">
    <source>
        <dbReference type="Pfam" id="PF08548"/>
    </source>
</evidence>
<dbReference type="PATRIC" id="fig|1317121.7.peg.3887"/>
<dbReference type="PANTHER" id="PTHR38340">
    <property type="entry name" value="S-LAYER PROTEIN"/>
    <property type="match status" value="1"/>
</dbReference>
<evidence type="ECO:0000256" key="1">
    <source>
        <dbReference type="ARBA" id="ARBA00001913"/>
    </source>
</evidence>
<dbReference type="STRING" id="1317121.ATO11_15810"/>
<name>A0A0L1JMD3_9RHOB</name>
<dbReference type="GO" id="GO:0005615">
    <property type="term" value="C:extracellular space"/>
    <property type="evidence" value="ECO:0007669"/>
    <property type="project" value="InterPro"/>
</dbReference>
<gene>
    <name evidence="6" type="ORF">ATO11_15810</name>
</gene>
<dbReference type="PROSITE" id="PS00330">
    <property type="entry name" value="HEMOLYSIN_CALCIUM"/>
    <property type="match status" value="4"/>
</dbReference>
<keyword evidence="4" id="KW-0677">Repeat</keyword>
<evidence type="ECO:0000313" key="6">
    <source>
        <dbReference type="EMBL" id="KNG92916.1"/>
    </source>
</evidence>
<protein>
    <recommendedName>
        <fullName evidence="5">Peptidase M10 serralysin C-terminal domain-containing protein</fullName>
    </recommendedName>
</protein>
<dbReference type="Proteomes" id="UP000036938">
    <property type="component" value="Unassembled WGS sequence"/>
</dbReference>
<dbReference type="AlphaFoldDB" id="A0A0L1JMD3"/>
<dbReference type="EMBL" id="AQQZ01000007">
    <property type="protein sequence ID" value="KNG92916.1"/>
    <property type="molecule type" value="Genomic_DNA"/>
</dbReference>
<keyword evidence="7" id="KW-1185">Reference proteome</keyword>
<dbReference type="InterPro" id="IPR018511">
    <property type="entry name" value="Hemolysin-typ_Ca-bd_CS"/>
</dbReference>
<evidence type="ECO:0000256" key="2">
    <source>
        <dbReference type="ARBA" id="ARBA00004613"/>
    </source>
</evidence>
<dbReference type="Gene3D" id="2.150.10.10">
    <property type="entry name" value="Serralysin-like metalloprotease, C-terminal"/>
    <property type="match status" value="7"/>
</dbReference>
<dbReference type="SUPFAM" id="SSF51120">
    <property type="entry name" value="beta-Roll"/>
    <property type="match status" value="5"/>
</dbReference>
<dbReference type="PRINTS" id="PR00313">
    <property type="entry name" value="CABNDNGRPT"/>
</dbReference>
<dbReference type="OrthoDB" id="9773411at2"/>
<reference evidence="6 7" key="1">
    <citation type="journal article" date="2015" name="Int. J. Syst. Evol. Microbiol.">
        <title>Aestuariivita atlantica sp. nov., isolated from deep sea sediment of the Atlantic Ocean.</title>
        <authorList>
            <person name="Li G."/>
            <person name="Lai Q."/>
            <person name="Du Y."/>
            <person name="Liu X."/>
            <person name="Sun F."/>
            <person name="Shao Z."/>
        </authorList>
    </citation>
    <scope>NUCLEOTIDE SEQUENCE [LARGE SCALE GENOMIC DNA]</scope>
    <source>
        <strain evidence="6 7">22II-S11-z3</strain>
    </source>
</reference>
<evidence type="ECO:0000313" key="7">
    <source>
        <dbReference type="Proteomes" id="UP000036938"/>
    </source>
</evidence>
<dbReference type="GO" id="GO:0005509">
    <property type="term" value="F:calcium ion binding"/>
    <property type="evidence" value="ECO:0007669"/>
    <property type="project" value="InterPro"/>
</dbReference>
<dbReference type="InterPro" id="IPR013858">
    <property type="entry name" value="Peptidase_M10B_C"/>
</dbReference>
<comment type="subcellular location">
    <subcellularLocation>
        <location evidence="2">Secreted</location>
    </subcellularLocation>
</comment>
<dbReference type="RefSeq" id="WP_050531870.1">
    <property type="nucleotide sequence ID" value="NZ_AQQZ01000007.1"/>
</dbReference>
<feature type="domain" description="Peptidase M10 serralysin C-terminal" evidence="5">
    <location>
        <begin position="911"/>
        <end position="1039"/>
    </location>
</feature>
<dbReference type="InterPro" id="IPR001343">
    <property type="entry name" value="Hemolysn_Ca-bd"/>
</dbReference>
<evidence type="ECO:0000256" key="4">
    <source>
        <dbReference type="ARBA" id="ARBA00022737"/>
    </source>
</evidence>
<organism evidence="6 7">
    <name type="scientific">Pseudaestuariivita atlantica</name>
    <dbReference type="NCBI Taxonomy" id="1317121"/>
    <lineage>
        <taxon>Bacteria</taxon>
        <taxon>Pseudomonadati</taxon>
        <taxon>Pseudomonadota</taxon>
        <taxon>Alphaproteobacteria</taxon>
        <taxon>Rhodobacterales</taxon>
        <taxon>Paracoccaceae</taxon>
        <taxon>Pseudaestuariivita</taxon>
    </lineage>
</organism>
<keyword evidence="3" id="KW-0964">Secreted</keyword>
<dbReference type="Pfam" id="PF08548">
    <property type="entry name" value="Peptidase_M10_C"/>
    <property type="match status" value="1"/>
</dbReference>
<dbReference type="InterPro" id="IPR011049">
    <property type="entry name" value="Serralysin-like_metalloprot_C"/>
</dbReference>
<accession>A0A0L1JMD3</accession>